<evidence type="ECO:0000313" key="2">
    <source>
        <dbReference type="EMBL" id="MCC2253672.1"/>
    </source>
</evidence>
<dbReference type="RefSeq" id="WP_227706813.1">
    <property type="nucleotide sequence ID" value="NZ_JAJEQX010000005.1"/>
</dbReference>
<dbReference type="SUPFAM" id="SSF53474">
    <property type="entry name" value="alpha/beta-Hydrolases"/>
    <property type="match status" value="1"/>
</dbReference>
<dbReference type="EMBL" id="JAJEQX010000005">
    <property type="protein sequence ID" value="MCC2253672.1"/>
    <property type="molecule type" value="Genomic_DNA"/>
</dbReference>
<gene>
    <name evidence="2" type="ORF">LKD70_04340</name>
</gene>
<feature type="domain" description="AB hydrolase-1" evidence="1">
    <location>
        <begin position="15"/>
        <end position="114"/>
    </location>
</feature>
<dbReference type="InterPro" id="IPR029058">
    <property type="entry name" value="AB_hydrolase_fold"/>
</dbReference>
<sequence>MDIQLYYTEKGNGTPLILLHGNGEDSSYFGHQTEYFSQKYRVIALDTRGHGRSPRGSEKIPFTIRQFAEDLHDFMDEKGIDRAHILGFSDGGNIALVFALKYPERVDHLILNGANLDASGVKPSVQIPVEVGYRICRFLAKRERSHDTAGSAVRKAEILGLMVNDPNIRPEELSENKNPDFVNMPKLVIAGNKDMIKDEHTRLIYASLPNAQIRVLEGSHFIAKENPEEFNRAVAEFLE</sequence>
<dbReference type="GO" id="GO:0016787">
    <property type="term" value="F:hydrolase activity"/>
    <property type="evidence" value="ECO:0007669"/>
    <property type="project" value="UniProtKB-KW"/>
</dbReference>
<evidence type="ECO:0000259" key="1">
    <source>
        <dbReference type="Pfam" id="PF00561"/>
    </source>
</evidence>
<accession>A0ABS8FWX5</accession>
<name>A0ABS8FWX5_9FIRM</name>
<dbReference type="Gene3D" id="3.40.50.1820">
    <property type="entry name" value="alpha/beta hydrolase"/>
    <property type="match status" value="1"/>
</dbReference>
<dbReference type="PANTHER" id="PTHR43798:SF33">
    <property type="entry name" value="HYDROLASE, PUTATIVE (AFU_ORTHOLOGUE AFUA_2G14860)-RELATED"/>
    <property type="match status" value="1"/>
</dbReference>
<dbReference type="InterPro" id="IPR050266">
    <property type="entry name" value="AB_hydrolase_sf"/>
</dbReference>
<comment type="caution">
    <text evidence="2">The sequence shown here is derived from an EMBL/GenBank/DDBJ whole genome shotgun (WGS) entry which is preliminary data.</text>
</comment>
<reference evidence="2 3" key="1">
    <citation type="submission" date="2021-10" db="EMBL/GenBank/DDBJ databases">
        <title>Anaerobic single-cell dispensing facilitates the cultivation of human gut bacteria.</title>
        <authorList>
            <person name="Afrizal A."/>
        </authorList>
    </citation>
    <scope>NUCLEOTIDE SEQUENCE [LARGE SCALE GENOMIC DNA]</scope>
    <source>
        <strain evidence="2 3">CLA-AA-H200</strain>
    </source>
</reference>
<organism evidence="2 3">
    <name type="scientific">Ruminococcus turbiniformis</name>
    <dbReference type="NCBI Taxonomy" id="2881258"/>
    <lineage>
        <taxon>Bacteria</taxon>
        <taxon>Bacillati</taxon>
        <taxon>Bacillota</taxon>
        <taxon>Clostridia</taxon>
        <taxon>Eubacteriales</taxon>
        <taxon>Oscillospiraceae</taxon>
        <taxon>Ruminococcus</taxon>
    </lineage>
</organism>
<evidence type="ECO:0000313" key="3">
    <source>
        <dbReference type="Proteomes" id="UP001198151"/>
    </source>
</evidence>
<dbReference type="InterPro" id="IPR000073">
    <property type="entry name" value="AB_hydrolase_1"/>
</dbReference>
<proteinExistence type="predicted"/>
<dbReference type="Pfam" id="PF00561">
    <property type="entry name" value="Abhydrolase_1"/>
    <property type="match status" value="1"/>
</dbReference>
<dbReference type="PANTHER" id="PTHR43798">
    <property type="entry name" value="MONOACYLGLYCEROL LIPASE"/>
    <property type="match status" value="1"/>
</dbReference>
<dbReference type="PRINTS" id="PR00111">
    <property type="entry name" value="ABHYDROLASE"/>
</dbReference>
<protein>
    <submittedName>
        <fullName evidence="2">Alpha/beta hydrolase</fullName>
    </submittedName>
</protein>
<dbReference type="Proteomes" id="UP001198151">
    <property type="component" value="Unassembled WGS sequence"/>
</dbReference>
<keyword evidence="2" id="KW-0378">Hydrolase</keyword>
<keyword evidence="3" id="KW-1185">Reference proteome</keyword>